<dbReference type="InterPro" id="IPR008753">
    <property type="entry name" value="Peptidase_M13_N"/>
</dbReference>
<evidence type="ECO:0000313" key="11">
    <source>
        <dbReference type="Proteomes" id="UP000514720"/>
    </source>
</evidence>
<dbReference type="AlphaFoldDB" id="A0A7L7KPJ8"/>
<comment type="similarity">
    <text evidence="2">Belongs to the peptidase M13 family.</text>
</comment>
<evidence type="ECO:0000256" key="5">
    <source>
        <dbReference type="ARBA" id="ARBA00022801"/>
    </source>
</evidence>
<name>A0A7L7KPJ8_9MOLU</name>
<dbReference type="GO" id="GO:0004222">
    <property type="term" value="F:metalloendopeptidase activity"/>
    <property type="evidence" value="ECO:0007669"/>
    <property type="project" value="InterPro"/>
</dbReference>
<feature type="domain" description="Peptidase M13 N-terminal" evidence="9">
    <location>
        <begin position="8"/>
        <end position="383"/>
    </location>
</feature>
<keyword evidence="6" id="KW-0862">Zinc</keyword>
<evidence type="ECO:0000256" key="3">
    <source>
        <dbReference type="ARBA" id="ARBA00022670"/>
    </source>
</evidence>
<reference evidence="10 11" key="1">
    <citation type="submission" date="2020-02" db="EMBL/GenBank/DDBJ databases">
        <authorList>
            <person name="Zheng R.K."/>
            <person name="Sun C.M."/>
        </authorList>
    </citation>
    <scope>NUCLEOTIDE SEQUENCE [LARGE SCALE GENOMIC DNA]</scope>
    <source>
        <strain evidence="11">zrk13</strain>
    </source>
</reference>
<feature type="domain" description="Peptidase M13 C-terminal" evidence="8">
    <location>
        <begin position="440"/>
        <end position="629"/>
    </location>
</feature>
<dbReference type="PANTHER" id="PTHR11733:SF167">
    <property type="entry name" value="FI17812P1-RELATED"/>
    <property type="match status" value="1"/>
</dbReference>
<dbReference type="Pfam" id="PF05649">
    <property type="entry name" value="Peptidase_M13_N"/>
    <property type="match status" value="1"/>
</dbReference>
<dbReference type="KEGG" id="xcl:G4Z02_02730"/>
<comment type="cofactor">
    <cofactor evidence="1">
        <name>Zn(2+)</name>
        <dbReference type="ChEBI" id="CHEBI:29105"/>
    </cofactor>
</comment>
<dbReference type="GO" id="GO:0005886">
    <property type="term" value="C:plasma membrane"/>
    <property type="evidence" value="ECO:0007669"/>
    <property type="project" value="TreeGrafter"/>
</dbReference>
<dbReference type="GO" id="GO:0046872">
    <property type="term" value="F:metal ion binding"/>
    <property type="evidence" value="ECO:0007669"/>
    <property type="project" value="UniProtKB-KW"/>
</dbReference>
<dbReference type="Pfam" id="PF01431">
    <property type="entry name" value="Peptidase_M13"/>
    <property type="match status" value="1"/>
</dbReference>
<organism evidence="10 11">
    <name type="scientific">Candidatus Xianfuyuplasma coldseepsis</name>
    <dbReference type="NCBI Taxonomy" id="2782163"/>
    <lineage>
        <taxon>Bacteria</taxon>
        <taxon>Bacillati</taxon>
        <taxon>Mycoplasmatota</taxon>
        <taxon>Mollicutes</taxon>
        <taxon>Candidatus Izemoplasmatales</taxon>
        <taxon>Candidatus Izemoplasmataceae</taxon>
        <taxon>Candidatus Xianfuyuplasma</taxon>
    </lineage>
</organism>
<evidence type="ECO:0000256" key="2">
    <source>
        <dbReference type="ARBA" id="ARBA00007357"/>
    </source>
</evidence>
<evidence type="ECO:0000259" key="9">
    <source>
        <dbReference type="Pfam" id="PF05649"/>
    </source>
</evidence>
<keyword evidence="5" id="KW-0378">Hydrolase</keyword>
<dbReference type="PRINTS" id="PR00786">
    <property type="entry name" value="NEPRILYSIN"/>
</dbReference>
<keyword evidence="11" id="KW-1185">Reference proteome</keyword>
<protein>
    <submittedName>
        <fullName evidence="10">M13 family peptidase</fullName>
    </submittedName>
</protein>
<sequence>MNSELLKKNFYEAVNGKWIEKAVIPGDQPAVSTFLELHLGIEKTLMNLTKKWEKVPSDLPVNLQKFIALYRMTKEYTKREELGTTPFEPILQSIQNVTSLDDLHNMYKQFSLESIATPFTFDVNQDFLNSNNQILYFSAANLFLPDTSYYQDEAKKAQLIGLFTATTTQLLSLYGFEQDEVDRLLTEALAFDELLVPVTKSSVEKADYVKMYNPVSKAEIQKLSTHFDLIKQAEALVQQPVDQLIVTNLDFIHAFDDIICEDNFNIIKSWMIVSNAIKFANDLTDEIRIAGGAFRRGLSGIKEAQSKEKFAFYQAYNRFDQVVGLYYGETYFGPVAKGDVKTMVHEIIGIYQERISDNTWLNKETKEKAIRKLSTLSVHVGYPDELPPYYDQFDIKGYDQGSDLVQERLSMDRIVNQYQFDQYHKEPNKNLWFMPASMVNAYYNPSNNQIVFPAAILQQPYYSIDQSKSENYGGVGAVMAHEISHAFDNNGAKFDETGSLFNWWTDQDLEAFNNRAKDMIALFDGVETGYGPCNGELTVSENIADSGGLRCALEASKKNSDHNYDEFFQNWARCWRMKASLEFKQLLLKIDVHGPAILRANLQLSNMPEFQDFYKITKDDEMYLDKDKMVSIW</sequence>
<dbReference type="InterPro" id="IPR018497">
    <property type="entry name" value="Peptidase_M13_C"/>
</dbReference>
<keyword evidence="4" id="KW-0479">Metal-binding</keyword>
<evidence type="ECO:0000313" key="10">
    <source>
        <dbReference type="EMBL" id="QMS84711.1"/>
    </source>
</evidence>
<dbReference type="InterPro" id="IPR000718">
    <property type="entry name" value="Peptidase_M13"/>
</dbReference>
<dbReference type="CDD" id="cd08662">
    <property type="entry name" value="M13"/>
    <property type="match status" value="1"/>
</dbReference>
<dbReference type="RefSeq" id="WP_258878330.1">
    <property type="nucleotide sequence ID" value="NZ_CP048914.1"/>
</dbReference>
<keyword evidence="7" id="KW-0482">Metalloprotease</keyword>
<dbReference type="EMBL" id="CP048914">
    <property type="protein sequence ID" value="QMS84711.1"/>
    <property type="molecule type" value="Genomic_DNA"/>
</dbReference>
<dbReference type="GO" id="GO:0016485">
    <property type="term" value="P:protein processing"/>
    <property type="evidence" value="ECO:0007669"/>
    <property type="project" value="TreeGrafter"/>
</dbReference>
<dbReference type="PANTHER" id="PTHR11733">
    <property type="entry name" value="ZINC METALLOPROTEASE FAMILY M13 NEPRILYSIN-RELATED"/>
    <property type="match status" value="1"/>
</dbReference>
<evidence type="ECO:0000256" key="1">
    <source>
        <dbReference type="ARBA" id="ARBA00001947"/>
    </source>
</evidence>
<gene>
    <name evidence="10" type="ORF">G4Z02_02730</name>
</gene>
<dbReference type="InterPro" id="IPR042089">
    <property type="entry name" value="Peptidase_M13_dom_2"/>
</dbReference>
<dbReference type="Proteomes" id="UP000514720">
    <property type="component" value="Chromosome"/>
</dbReference>
<dbReference type="SUPFAM" id="SSF55486">
    <property type="entry name" value="Metalloproteases ('zincins'), catalytic domain"/>
    <property type="match status" value="1"/>
</dbReference>
<evidence type="ECO:0000256" key="4">
    <source>
        <dbReference type="ARBA" id="ARBA00022723"/>
    </source>
</evidence>
<dbReference type="Gene3D" id="1.10.1380.10">
    <property type="entry name" value="Neutral endopeptidase , domain2"/>
    <property type="match status" value="1"/>
</dbReference>
<keyword evidence="3" id="KW-0645">Protease</keyword>
<dbReference type="Gene3D" id="3.40.390.10">
    <property type="entry name" value="Collagenase (Catalytic Domain)"/>
    <property type="match status" value="1"/>
</dbReference>
<evidence type="ECO:0000256" key="7">
    <source>
        <dbReference type="ARBA" id="ARBA00023049"/>
    </source>
</evidence>
<accession>A0A7L7KPJ8</accession>
<dbReference type="PROSITE" id="PS51885">
    <property type="entry name" value="NEPRILYSIN"/>
    <property type="match status" value="1"/>
</dbReference>
<proteinExistence type="inferred from homology"/>
<evidence type="ECO:0000259" key="8">
    <source>
        <dbReference type="Pfam" id="PF01431"/>
    </source>
</evidence>
<evidence type="ECO:0000256" key="6">
    <source>
        <dbReference type="ARBA" id="ARBA00022833"/>
    </source>
</evidence>
<dbReference type="InterPro" id="IPR024079">
    <property type="entry name" value="MetalloPept_cat_dom_sf"/>
</dbReference>